<dbReference type="AlphaFoldDB" id="A0A378BHR0"/>
<dbReference type="Gene3D" id="3.30.559.10">
    <property type="entry name" value="Chloramphenicol acetyltransferase-like domain"/>
    <property type="match status" value="1"/>
</dbReference>
<feature type="region of interest" description="Disordered" evidence="1">
    <location>
        <begin position="15"/>
        <end position="43"/>
    </location>
</feature>
<accession>A0A378BHR0</accession>
<gene>
    <name evidence="2" type="primary">mbtB_1</name>
    <name evidence="2" type="ORF">NCTC5050_05094</name>
</gene>
<dbReference type="EC" id="6.3.2.-" evidence="2"/>
<dbReference type="GO" id="GO:0016874">
    <property type="term" value="F:ligase activity"/>
    <property type="evidence" value="ECO:0007669"/>
    <property type="project" value="UniProtKB-KW"/>
</dbReference>
<proteinExistence type="predicted"/>
<evidence type="ECO:0000313" key="3">
    <source>
        <dbReference type="Proteomes" id="UP000255382"/>
    </source>
</evidence>
<sequence length="140" mass="15452">MPPPTLAAWNQLMLSRSPENAEEETPPDESSWPNMTESTPFPLTPVQHAYLTGRMPGQTLGGVGCHLYQEFEGHCLTASQLEQAITTLLQRHPNAAYRLSPRRAAGLATATLLERRPPFMIYAITTLKAARPIWTHCASA</sequence>
<feature type="compositionally biased region" description="Polar residues" evidence="1">
    <location>
        <begin position="31"/>
        <end position="41"/>
    </location>
</feature>
<dbReference type="InterPro" id="IPR023213">
    <property type="entry name" value="CAT-like_dom_sf"/>
</dbReference>
<keyword evidence="2" id="KW-0436">Ligase</keyword>
<dbReference type="EMBL" id="UGLZ01000005">
    <property type="protein sequence ID" value="STV41489.1"/>
    <property type="molecule type" value="Genomic_DNA"/>
</dbReference>
<organism evidence="2 3">
    <name type="scientific">Klebsiella pneumoniae subsp. ozaenae</name>
    <dbReference type="NCBI Taxonomy" id="574"/>
    <lineage>
        <taxon>Bacteria</taxon>
        <taxon>Pseudomonadati</taxon>
        <taxon>Pseudomonadota</taxon>
        <taxon>Gammaproteobacteria</taxon>
        <taxon>Enterobacterales</taxon>
        <taxon>Enterobacteriaceae</taxon>
        <taxon>Klebsiella/Raoultella group</taxon>
        <taxon>Klebsiella</taxon>
        <taxon>Klebsiella pneumoniae complex</taxon>
    </lineage>
</organism>
<name>A0A378BHR0_KLEPO</name>
<keyword evidence="3" id="KW-1185">Reference proteome</keyword>
<protein>
    <submittedName>
        <fullName evidence="2">Irp2</fullName>
        <ecNumber evidence="2">6.3.2.-</ecNumber>
    </submittedName>
</protein>
<evidence type="ECO:0000256" key="1">
    <source>
        <dbReference type="SAM" id="MobiDB-lite"/>
    </source>
</evidence>
<evidence type="ECO:0000313" key="2">
    <source>
        <dbReference type="EMBL" id="STV41489.1"/>
    </source>
</evidence>
<dbReference type="Proteomes" id="UP000255382">
    <property type="component" value="Unassembled WGS sequence"/>
</dbReference>
<reference evidence="2 3" key="1">
    <citation type="submission" date="2018-06" db="EMBL/GenBank/DDBJ databases">
        <authorList>
            <consortium name="Pathogen Informatics"/>
            <person name="Doyle S."/>
        </authorList>
    </citation>
    <scope>NUCLEOTIDE SEQUENCE [LARGE SCALE GENOMIC DNA]</scope>
    <source>
        <strain evidence="2 3">NCTC5050</strain>
    </source>
</reference>